<keyword evidence="4" id="KW-1185">Reference proteome</keyword>
<reference evidence="3 4" key="1">
    <citation type="journal article" date="2016" name="Genome Biol. Evol.">
        <title>Gene Family Evolution Reflects Adaptation to Soil Environmental Stressors in the Genome of the Collembolan Orchesella cincta.</title>
        <authorList>
            <person name="Faddeeva-Vakhrusheva A."/>
            <person name="Derks M.F."/>
            <person name="Anvar S.Y."/>
            <person name="Agamennone V."/>
            <person name="Suring W."/>
            <person name="Smit S."/>
            <person name="van Straalen N.M."/>
            <person name="Roelofs D."/>
        </authorList>
    </citation>
    <scope>NUCLEOTIDE SEQUENCE [LARGE SCALE GENOMIC DNA]</scope>
    <source>
        <tissue evidence="3">Mixed pool</tissue>
    </source>
</reference>
<protein>
    <submittedName>
        <fullName evidence="3">Uncharacterized protein</fullName>
    </submittedName>
</protein>
<evidence type="ECO:0000313" key="4">
    <source>
        <dbReference type="Proteomes" id="UP000094527"/>
    </source>
</evidence>
<proteinExistence type="predicted"/>
<dbReference type="AlphaFoldDB" id="A0A1D2MM03"/>
<feature type="compositionally biased region" description="Basic and acidic residues" evidence="1">
    <location>
        <begin position="142"/>
        <end position="154"/>
    </location>
</feature>
<sequence length="197" mass="22837">MPRLNSYHLCRSEERDPPHRNKTSVTEGQRQHTQNGVLWFLPYAITKIIRAELTNHLKKFQGKILCQNFIQMDKLIISLAFMAIVGVVLAYPADHREDTVLPFSLSPGNVNLETYYSDKYPGPNPAKQAPPEENMFAEESEPELKFRSRREANPQHHHGGYHHDQGHGHYNPPTYHNQPQYGHHHHQNTHGHHHHHG</sequence>
<evidence type="ECO:0000313" key="3">
    <source>
        <dbReference type="EMBL" id="ODM93905.1"/>
    </source>
</evidence>
<keyword evidence="2" id="KW-0812">Transmembrane</keyword>
<feature type="region of interest" description="Disordered" evidence="1">
    <location>
        <begin position="116"/>
        <end position="197"/>
    </location>
</feature>
<evidence type="ECO:0000256" key="2">
    <source>
        <dbReference type="SAM" id="Phobius"/>
    </source>
</evidence>
<gene>
    <name evidence="3" type="ORF">Ocin01_12777</name>
</gene>
<dbReference type="Proteomes" id="UP000094527">
    <property type="component" value="Unassembled WGS sequence"/>
</dbReference>
<feature type="region of interest" description="Disordered" evidence="1">
    <location>
        <begin position="1"/>
        <end position="30"/>
    </location>
</feature>
<keyword evidence="2" id="KW-1133">Transmembrane helix</keyword>
<name>A0A1D2MM03_ORCCI</name>
<accession>A0A1D2MM03</accession>
<organism evidence="3 4">
    <name type="scientific">Orchesella cincta</name>
    <name type="common">Springtail</name>
    <name type="synonym">Podura cincta</name>
    <dbReference type="NCBI Taxonomy" id="48709"/>
    <lineage>
        <taxon>Eukaryota</taxon>
        <taxon>Metazoa</taxon>
        <taxon>Ecdysozoa</taxon>
        <taxon>Arthropoda</taxon>
        <taxon>Hexapoda</taxon>
        <taxon>Collembola</taxon>
        <taxon>Entomobryomorpha</taxon>
        <taxon>Entomobryoidea</taxon>
        <taxon>Orchesellidae</taxon>
        <taxon>Orchesellinae</taxon>
        <taxon>Orchesella</taxon>
    </lineage>
</organism>
<feature type="compositionally biased region" description="Basic and acidic residues" evidence="1">
    <location>
        <begin position="10"/>
        <end position="19"/>
    </location>
</feature>
<keyword evidence="2" id="KW-0472">Membrane</keyword>
<dbReference type="STRING" id="48709.A0A1D2MM03"/>
<comment type="caution">
    <text evidence="3">The sequence shown here is derived from an EMBL/GenBank/DDBJ whole genome shotgun (WGS) entry which is preliminary data.</text>
</comment>
<feature type="compositionally biased region" description="Basic residues" evidence="1">
    <location>
        <begin position="182"/>
        <end position="197"/>
    </location>
</feature>
<feature type="transmembrane region" description="Helical" evidence="2">
    <location>
        <begin position="75"/>
        <end position="93"/>
    </location>
</feature>
<dbReference type="EMBL" id="LJIJ01000891">
    <property type="protein sequence ID" value="ODM93905.1"/>
    <property type="molecule type" value="Genomic_DNA"/>
</dbReference>
<evidence type="ECO:0000256" key="1">
    <source>
        <dbReference type="SAM" id="MobiDB-lite"/>
    </source>
</evidence>